<sequence>MSPALSTSDSDVSDDNSLDNTSSYADDGSRARSYGADGKRHACPHCYKRFNRPSSLEIHINTHTGVRPFRCPHPDCGKDFNVKSNMRRHYKNHFTTAAPSSPYGSASVSYDPPAVGSDLQIIRCHQYPASASATYAAESRAPNREGQRRRALSWEV</sequence>
<keyword evidence="2" id="KW-1185">Reference proteome</keyword>
<reference evidence="1" key="1">
    <citation type="submission" date="2021-02" db="EMBL/GenBank/DDBJ databases">
        <authorList>
            <consortium name="DOE Joint Genome Institute"/>
            <person name="Ahrendt S."/>
            <person name="Looney B.P."/>
            <person name="Miyauchi S."/>
            <person name="Morin E."/>
            <person name="Drula E."/>
            <person name="Courty P.E."/>
            <person name="Chicoki N."/>
            <person name="Fauchery L."/>
            <person name="Kohler A."/>
            <person name="Kuo A."/>
            <person name="Labutti K."/>
            <person name="Pangilinan J."/>
            <person name="Lipzen A."/>
            <person name="Riley R."/>
            <person name="Andreopoulos W."/>
            <person name="He G."/>
            <person name="Johnson J."/>
            <person name="Barry K.W."/>
            <person name="Grigoriev I.V."/>
            <person name="Nagy L."/>
            <person name="Hibbett D."/>
            <person name="Henrissat B."/>
            <person name="Matheny P.B."/>
            <person name="Labbe J."/>
            <person name="Martin F."/>
        </authorList>
    </citation>
    <scope>NUCLEOTIDE SEQUENCE</scope>
    <source>
        <strain evidence="1">FP105234-sp</strain>
    </source>
</reference>
<reference evidence="1" key="2">
    <citation type="journal article" date="2022" name="New Phytol.">
        <title>Evolutionary transition to the ectomycorrhizal habit in the genomes of a hyperdiverse lineage of mushroom-forming fungi.</title>
        <authorList>
            <person name="Looney B."/>
            <person name="Miyauchi S."/>
            <person name="Morin E."/>
            <person name="Drula E."/>
            <person name="Courty P.E."/>
            <person name="Kohler A."/>
            <person name="Kuo A."/>
            <person name="LaButti K."/>
            <person name="Pangilinan J."/>
            <person name="Lipzen A."/>
            <person name="Riley R."/>
            <person name="Andreopoulos W."/>
            <person name="He G."/>
            <person name="Johnson J."/>
            <person name="Nolan M."/>
            <person name="Tritt A."/>
            <person name="Barry K.W."/>
            <person name="Grigoriev I.V."/>
            <person name="Nagy L.G."/>
            <person name="Hibbett D."/>
            <person name="Henrissat B."/>
            <person name="Matheny P.B."/>
            <person name="Labbe J."/>
            <person name="Martin F.M."/>
        </authorList>
    </citation>
    <scope>NUCLEOTIDE SEQUENCE</scope>
    <source>
        <strain evidence="1">FP105234-sp</strain>
    </source>
</reference>
<dbReference type="EMBL" id="MU275928">
    <property type="protein sequence ID" value="KAI0046318.1"/>
    <property type="molecule type" value="Genomic_DNA"/>
</dbReference>
<evidence type="ECO:0000313" key="2">
    <source>
        <dbReference type="Proteomes" id="UP000814033"/>
    </source>
</evidence>
<proteinExistence type="predicted"/>
<organism evidence="1 2">
    <name type="scientific">Auriscalpium vulgare</name>
    <dbReference type="NCBI Taxonomy" id="40419"/>
    <lineage>
        <taxon>Eukaryota</taxon>
        <taxon>Fungi</taxon>
        <taxon>Dikarya</taxon>
        <taxon>Basidiomycota</taxon>
        <taxon>Agaricomycotina</taxon>
        <taxon>Agaricomycetes</taxon>
        <taxon>Russulales</taxon>
        <taxon>Auriscalpiaceae</taxon>
        <taxon>Auriscalpium</taxon>
    </lineage>
</organism>
<accession>A0ACB8RQF5</accession>
<comment type="caution">
    <text evidence="1">The sequence shown here is derived from an EMBL/GenBank/DDBJ whole genome shotgun (WGS) entry which is preliminary data.</text>
</comment>
<name>A0ACB8RQF5_9AGAM</name>
<protein>
    <submittedName>
        <fullName evidence="1">Uncharacterized protein</fullName>
    </submittedName>
</protein>
<gene>
    <name evidence="1" type="ORF">FA95DRAFT_1494207</name>
</gene>
<dbReference type="Proteomes" id="UP000814033">
    <property type="component" value="Unassembled WGS sequence"/>
</dbReference>
<evidence type="ECO:0000313" key="1">
    <source>
        <dbReference type="EMBL" id="KAI0046318.1"/>
    </source>
</evidence>